<dbReference type="GO" id="GO:0005634">
    <property type="term" value="C:nucleus"/>
    <property type="evidence" value="ECO:0007669"/>
    <property type="project" value="UniProtKB-SubCell"/>
</dbReference>
<evidence type="ECO:0000256" key="4">
    <source>
        <dbReference type="SAM" id="Coils"/>
    </source>
</evidence>
<dbReference type="AlphaFoldDB" id="A0A8B8G5L9"/>
<dbReference type="InterPro" id="IPR026060">
    <property type="entry name" value="AMY1"/>
</dbReference>
<dbReference type="GO" id="GO:0003713">
    <property type="term" value="F:transcription coactivator activity"/>
    <property type="evidence" value="ECO:0007669"/>
    <property type="project" value="InterPro"/>
</dbReference>
<protein>
    <submittedName>
        <fullName evidence="6">c-Myc-binding protein homolog</fullName>
    </submittedName>
</protein>
<dbReference type="GeneID" id="112688966"/>
<dbReference type="RefSeq" id="XP_025418207.1">
    <property type="nucleotide sequence ID" value="XM_025562422.1"/>
</dbReference>
<dbReference type="PANTHER" id="PTHR13168:SF0">
    <property type="entry name" value="C-MYC-BINDING PROTEIN"/>
    <property type="match status" value="1"/>
</dbReference>
<sequence>MESVEKDVEEFVNYLEQNNVVDHITNIFIMLYNESERPSDPIEYVRKNLLPDNSDTREIAEIKSLIESARVELAECQKVRDELVAKLKQLENNEDNAEEEEIETLKDCAVE</sequence>
<proteinExistence type="inferred from homology"/>
<evidence type="ECO:0000313" key="5">
    <source>
        <dbReference type="Proteomes" id="UP000694846"/>
    </source>
</evidence>
<accession>A0A8B8G5L9</accession>
<keyword evidence="4" id="KW-0175">Coiled coil</keyword>
<keyword evidence="3" id="KW-0539">Nucleus</keyword>
<dbReference type="Proteomes" id="UP000694846">
    <property type="component" value="Unplaced"/>
</dbReference>
<dbReference type="OrthoDB" id="524165at2759"/>
<evidence type="ECO:0000256" key="2">
    <source>
        <dbReference type="ARBA" id="ARBA00009389"/>
    </source>
</evidence>
<comment type="similarity">
    <text evidence="2">Belongs to the AMY1 family.</text>
</comment>
<evidence type="ECO:0000313" key="6">
    <source>
        <dbReference type="RefSeq" id="XP_025418207.1"/>
    </source>
</evidence>
<evidence type="ECO:0000256" key="1">
    <source>
        <dbReference type="ARBA" id="ARBA00004123"/>
    </source>
</evidence>
<organism evidence="5 6">
    <name type="scientific">Sipha flava</name>
    <name type="common">yellow sugarcane aphid</name>
    <dbReference type="NCBI Taxonomy" id="143950"/>
    <lineage>
        <taxon>Eukaryota</taxon>
        <taxon>Metazoa</taxon>
        <taxon>Ecdysozoa</taxon>
        <taxon>Arthropoda</taxon>
        <taxon>Hexapoda</taxon>
        <taxon>Insecta</taxon>
        <taxon>Pterygota</taxon>
        <taxon>Neoptera</taxon>
        <taxon>Paraneoptera</taxon>
        <taxon>Hemiptera</taxon>
        <taxon>Sternorrhyncha</taxon>
        <taxon>Aphidomorpha</taxon>
        <taxon>Aphidoidea</taxon>
        <taxon>Aphididae</taxon>
        <taxon>Sipha</taxon>
    </lineage>
</organism>
<name>A0A8B8G5L9_9HEMI</name>
<comment type="subcellular location">
    <subcellularLocation>
        <location evidence="1">Nucleus</location>
    </subcellularLocation>
</comment>
<gene>
    <name evidence="6" type="primary">LOC112688966</name>
</gene>
<evidence type="ECO:0000256" key="3">
    <source>
        <dbReference type="ARBA" id="ARBA00023242"/>
    </source>
</evidence>
<dbReference type="PANTHER" id="PTHR13168">
    <property type="entry name" value="ASSOCIATE OF C-MYC AMY-1"/>
    <property type="match status" value="1"/>
</dbReference>
<feature type="coiled-coil region" evidence="4">
    <location>
        <begin position="66"/>
        <end position="107"/>
    </location>
</feature>
<dbReference type="PRINTS" id="PR02028">
    <property type="entry name" value="CMYCBINDINGP"/>
</dbReference>
<keyword evidence="5" id="KW-1185">Reference proteome</keyword>
<reference evidence="6" key="1">
    <citation type="submission" date="2025-08" db="UniProtKB">
        <authorList>
            <consortium name="RefSeq"/>
        </authorList>
    </citation>
    <scope>IDENTIFICATION</scope>
    <source>
        <tissue evidence="6">Whole body</tissue>
    </source>
</reference>